<sequence>MKYIIFISLLSCLISCDTRNKQSDRVETKESPQELFFPNYARGDVKNDTLYLEVMIDDCGEFGGPSDNFKVYVDSYRNYRLEYKRFRFNCDSIQYYYELETKPIGLKEDILLNDNKKRILSLFMENLLMGKVSEQVSTNAGSYYHLYNSDSTLNISVHSENGKLENEFYNFKKELGFPENKRKFDE</sequence>
<gene>
    <name evidence="1" type="ORF">NU09_3119</name>
</gene>
<dbReference type="OrthoDB" id="881550at2"/>
<dbReference type="EMBL" id="JUIW01000011">
    <property type="protein sequence ID" value="RYJ41376.1"/>
    <property type="molecule type" value="Genomic_DNA"/>
</dbReference>
<keyword evidence="2" id="KW-1185">Reference proteome</keyword>
<dbReference type="AlphaFoldDB" id="A0A444W6L2"/>
<comment type="caution">
    <text evidence="1">The sequence shown here is derived from an EMBL/GenBank/DDBJ whole genome shotgun (WGS) entry which is preliminary data.</text>
</comment>
<accession>A0A444W6L2</accession>
<evidence type="ECO:0000313" key="2">
    <source>
        <dbReference type="Proteomes" id="UP000289775"/>
    </source>
</evidence>
<organism evidence="1 2">
    <name type="scientific">Flavobacterium beibuense</name>
    <dbReference type="NCBI Taxonomy" id="657326"/>
    <lineage>
        <taxon>Bacteria</taxon>
        <taxon>Pseudomonadati</taxon>
        <taxon>Bacteroidota</taxon>
        <taxon>Flavobacteriia</taxon>
        <taxon>Flavobacteriales</taxon>
        <taxon>Flavobacteriaceae</taxon>
        <taxon>Flavobacterium</taxon>
    </lineage>
</organism>
<evidence type="ECO:0000313" key="1">
    <source>
        <dbReference type="EMBL" id="RYJ41376.1"/>
    </source>
</evidence>
<proteinExistence type="predicted"/>
<name>A0A444W6L2_9FLAO</name>
<reference evidence="1 2" key="1">
    <citation type="submission" date="2014-12" db="EMBL/GenBank/DDBJ databases">
        <title>Genome sequence of Flavobacterium beibuense RSKm HC5.</title>
        <authorList>
            <person name="Kim J.F."/>
            <person name="Song J.Y."/>
            <person name="Kwak M.-J."/>
            <person name="Lee S.-W."/>
        </authorList>
    </citation>
    <scope>NUCLEOTIDE SEQUENCE [LARGE SCALE GENOMIC DNA]</scope>
    <source>
        <strain evidence="1 2">RSKm HC5</strain>
    </source>
</reference>
<dbReference type="Proteomes" id="UP000289775">
    <property type="component" value="Unassembled WGS sequence"/>
</dbReference>
<dbReference type="RefSeq" id="WP_129752196.1">
    <property type="nucleotide sequence ID" value="NZ_JUIW01000011.1"/>
</dbReference>
<protein>
    <submittedName>
        <fullName evidence="1">Uncharacterized protein</fullName>
    </submittedName>
</protein>